<evidence type="ECO:0000256" key="3">
    <source>
        <dbReference type="ARBA" id="ARBA00022692"/>
    </source>
</evidence>
<dbReference type="GO" id="GO:0005886">
    <property type="term" value="C:plasma membrane"/>
    <property type="evidence" value="ECO:0007669"/>
    <property type="project" value="TreeGrafter"/>
</dbReference>
<name>A0A7D9KX91_PARCT</name>
<evidence type="ECO:0000256" key="7">
    <source>
        <dbReference type="ARBA" id="ARBA00023303"/>
    </source>
</evidence>
<comment type="caution">
    <text evidence="8">The sequence shown here is derived from an EMBL/GenBank/DDBJ whole genome shotgun (WGS) entry which is preliminary data.</text>
</comment>
<evidence type="ECO:0000313" key="9">
    <source>
        <dbReference type="Proteomes" id="UP001152795"/>
    </source>
</evidence>
<dbReference type="GO" id="GO:0034703">
    <property type="term" value="C:cation channel complex"/>
    <property type="evidence" value="ECO:0007669"/>
    <property type="project" value="TreeGrafter"/>
</dbReference>
<dbReference type="Proteomes" id="UP001152795">
    <property type="component" value="Unassembled WGS sequence"/>
</dbReference>
<dbReference type="AlphaFoldDB" id="A0A7D9KX91"/>
<evidence type="ECO:0000256" key="1">
    <source>
        <dbReference type="ARBA" id="ARBA00004141"/>
    </source>
</evidence>
<dbReference type="PANTHER" id="PTHR10117:SF54">
    <property type="entry name" value="TRANSIENT RECEPTOR POTENTIAL-GAMMA PROTEIN"/>
    <property type="match status" value="1"/>
</dbReference>
<organism evidence="8 9">
    <name type="scientific">Paramuricea clavata</name>
    <name type="common">Red gorgonian</name>
    <name type="synonym">Violescent sea-whip</name>
    <dbReference type="NCBI Taxonomy" id="317549"/>
    <lineage>
        <taxon>Eukaryota</taxon>
        <taxon>Metazoa</taxon>
        <taxon>Cnidaria</taxon>
        <taxon>Anthozoa</taxon>
        <taxon>Octocorallia</taxon>
        <taxon>Malacalcyonacea</taxon>
        <taxon>Plexauridae</taxon>
        <taxon>Paramuricea</taxon>
    </lineage>
</organism>
<dbReference type="OrthoDB" id="5972110at2759"/>
<evidence type="ECO:0000256" key="2">
    <source>
        <dbReference type="ARBA" id="ARBA00022448"/>
    </source>
</evidence>
<dbReference type="GO" id="GO:0015279">
    <property type="term" value="F:store-operated calcium channel activity"/>
    <property type="evidence" value="ECO:0007669"/>
    <property type="project" value="TreeGrafter"/>
</dbReference>
<evidence type="ECO:0000256" key="6">
    <source>
        <dbReference type="ARBA" id="ARBA00023136"/>
    </source>
</evidence>
<dbReference type="PANTHER" id="PTHR10117">
    <property type="entry name" value="TRANSIENT RECEPTOR POTENTIAL CHANNEL"/>
    <property type="match status" value="1"/>
</dbReference>
<evidence type="ECO:0000313" key="8">
    <source>
        <dbReference type="EMBL" id="CAB4021493.1"/>
    </source>
</evidence>
<keyword evidence="7" id="KW-0407">Ion channel</keyword>
<keyword evidence="2" id="KW-0813">Transport</keyword>
<dbReference type="InterPro" id="IPR002153">
    <property type="entry name" value="TRPC_channel"/>
</dbReference>
<dbReference type="Pfam" id="PF00520">
    <property type="entry name" value="Ion_trans"/>
    <property type="match status" value="1"/>
</dbReference>
<keyword evidence="3" id="KW-0812">Transmembrane</keyword>
<dbReference type="GO" id="GO:0070679">
    <property type="term" value="F:inositol 1,4,5 trisphosphate binding"/>
    <property type="evidence" value="ECO:0007669"/>
    <property type="project" value="TreeGrafter"/>
</dbReference>
<keyword evidence="9" id="KW-1185">Reference proteome</keyword>
<proteinExistence type="predicted"/>
<keyword evidence="6" id="KW-0472">Membrane</keyword>
<dbReference type="GO" id="GO:0051480">
    <property type="term" value="P:regulation of cytosolic calcium ion concentration"/>
    <property type="evidence" value="ECO:0007669"/>
    <property type="project" value="TreeGrafter"/>
</dbReference>
<feature type="non-terminal residue" evidence="8">
    <location>
        <position position="235"/>
    </location>
</feature>
<dbReference type="EMBL" id="CACRXK020011465">
    <property type="protein sequence ID" value="CAB4021493.1"/>
    <property type="molecule type" value="Genomic_DNA"/>
</dbReference>
<accession>A0A7D9KX91</accession>
<keyword evidence="5" id="KW-0406">Ion transport</keyword>
<evidence type="ECO:0000256" key="4">
    <source>
        <dbReference type="ARBA" id="ARBA00022989"/>
    </source>
</evidence>
<dbReference type="InterPro" id="IPR005821">
    <property type="entry name" value="Ion_trans_dom"/>
</dbReference>
<evidence type="ECO:0000256" key="5">
    <source>
        <dbReference type="ARBA" id="ARBA00023065"/>
    </source>
</evidence>
<keyword evidence="8" id="KW-0675">Receptor</keyword>
<sequence>MLIGFLASELLWFIGGWPVDKLESASDVPGHRILLLANSLFSISTVLSVFYLGSFWTVHSMGGSLQISSLRMLKDIRNFSVIFFGVFVAFTLGVWNIYSFRNTLEAIYPNGNGTAQRVEDDISTFSQSWQALFWALFDQTNVKNFEIANPRFGITSKTGKLMFAIYLISVVLVGMNLLIAMMNNSYEYVANDKTALNWTMDKTALWLEFAQKDDYILPPPYCILQIVIYVCDRLK</sequence>
<protein>
    <submittedName>
        <fullName evidence="8">Short transient receptor potential channel 4-like</fullName>
    </submittedName>
</protein>
<comment type="subcellular location">
    <subcellularLocation>
        <location evidence="1">Membrane</location>
        <topology evidence="1">Multi-pass membrane protein</topology>
    </subcellularLocation>
</comment>
<gene>
    <name evidence="8" type="ORF">PACLA_8A063161</name>
</gene>
<reference evidence="8" key="1">
    <citation type="submission" date="2020-04" db="EMBL/GenBank/DDBJ databases">
        <authorList>
            <person name="Alioto T."/>
            <person name="Alioto T."/>
            <person name="Gomez Garrido J."/>
        </authorList>
    </citation>
    <scope>NUCLEOTIDE SEQUENCE</scope>
    <source>
        <strain evidence="8">A484AB</strain>
    </source>
</reference>
<keyword evidence="4" id="KW-1133">Transmembrane helix</keyword>